<comment type="caution">
    <text evidence="1">The sequence shown here is derived from an EMBL/GenBank/DDBJ whole genome shotgun (WGS) entry which is preliminary data.</text>
</comment>
<name>A0A371HJZ8_MUCPR</name>
<dbReference type="EMBL" id="QJKJ01002395">
    <property type="protein sequence ID" value="RDY03070.1"/>
    <property type="molecule type" value="Genomic_DNA"/>
</dbReference>
<feature type="non-terminal residue" evidence="1">
    <location>
        <position position="71"/>
    </location>
</feature>
<accession>A0A371HJZ8</accession>
<proteinExistence type="predicted"/>
<keyword evidence="2" id="KW-1185">Reference proteome</keyword>
<sequence>MRNLLATSLRINLIIVPKDTWWVNSNVTTRISVTMQGCMRSRQPSDDERFIFVGDNNKVTVERLLELLDYN</sequence>
<reference evidence="1" key="1">
    <citation type="submission" date="2018-05" db="EMBL/GenBank/DDBJ databases">
        <title>Draft genome of Mucuna pruriens seed.</title>
        <authorList>
            <person name="Nnadi N.E."/>
            <person name="Vos R."/>
            <person name="Hasami M.H."/>
            <person name="Devisetty U.K."/>
            <person name="Aguiy J.C."/>
        </authorList>
    </citation>
    <scope>NUCLEOTIDE SEQUENCE [LARGE SCALE GENOMIC DNA]</scope>
    <source>
        <strain evidence="1">JCA_2017</strain>
    </source>
</reference>
<evidence type="ECO:0000313" key="2">
    <source>
        <dbReference type="Proteomes" id="UP000257109"/>
    </source>
</evidence>
<dbReference type="Proteomes" id="UP000257109">
    <property type="component" value="Unassembled WGS sequence"/>
</dbReference>
<evidence type="ECO:0000313" key="1">
    <source>
        <dbReference type="EMBL" id="RDY03070.1"/>
    </source>
</evidence>
<protein>
    <submittedName>
        <fullName evidence="1">Uncharacterized protein</fullName>
    </submittedName>
</protein>
<dbReference type="AlphaFoldDB" id="A0A371HJZ8"/>
<organism evidence="1 2">
    <name type="scientific">Mucuna pruriens</name>
    <name type="common">Velvet bean</name>
    <name type="synonym">Dolichos pruriens</name>
    <dbReference type="NCBI Taxonomy" id="157652"/>
    <lineage>
        <taxon>Eukaryota</taxon>
        <taxon>Viridiplantae</taxon>
        <taxon>Streptophyta</taxon>
        <taxon>Embryophyta</taxon>
        <taxon>Tracheophyta</taxon>
        <taxon>Spermatophyta</taxon>
        <taxon>Magnoliopsida</taxon>
        <taxon>eudicotyledons</taxon>
        <taxon>Gunneridae</taxon>
        <taxon>Pentapetalae</taxon>
        <taxon>rosids</taxon>
        <taxon>fabids</taxon>
        <taxon>Fabales</taxon>
        <taxon>Fabaceae</taxon>
        <taxon>Papilionoideae</taxon>
        <taxon>50 kb inversion clade</taxon>
        <taxon>NPAAA clade</taxon>
        <taxon>indigoferoid/millettioid clade</taxon>
        <taxon>Phaseoleae</taxon>
        <taxon>Mucuna</taxon>
    </lineage>
</organism>
<gene>
    <name evidence="1" type="ORF">CR513_13387</name>
</gene>